<dbReference type="AlphaFoldDB" id="A0A318ZFH0"/>
<gene>
    <name evidence="2" type="ORF">BP01DRAFT_391116</name>
</gene>
<dbReference type="RefSeq" id="XP_025432273.1">
    <property type="nucleotide sequence ID" value="XM_025578053.1"/>
</dbReference>
<feature type="compositionally biased region" description="Basic and acidic residues" evidence="1">
    <location>
        <begin position="7"/>
        <end position="24"/>
    </location>
</feature>
<name>A0A318ZFH0_9EURO</name>
<dbReference type="EMBL" id="KZ821228">
    <property type="protein sequence ID" value="PYH46291.1"/>
    <property type="molecule type" value="Genomic_DNA"/>
</dbReference>
<reference evidence="2 3" key="1">
    <citation type="submission" date="2016-12" db="EMBL/GenBank/DDBJ databases">
        <title>The genomes of Aspergillus section Nigri reveals drivers in fungal speciation.</title>
        <authorList>
            <consortium name="DOE Joint Genome Institute"/>
            <person name="Vesth T.C."/>
            <person name="Nybo J."/>
            <person name="Theobald S."/>
            <person name="Brandl J."/>
            <person name="Frisvad J.C."/>
            <person name="Nielsen K.F."/>
            <person name="Lyhne E.K."/>
            <person name="Kogle M.E."/>
            <person name="Kuo A."/>
            <person name="Riley R."/>
            <person name="Clum A."/>
            <person name="Nolan M."/>
            <person name="Lipzen A."/>
            <person name="Salamov A."/>
            <person name="Henrissat B."/>
            <person name="Wiebenga A."/>
            <person name="De Vries R.P."/>
            <person name="Grigoriev I.V."/>
            <person name="Mortensen U.H."/>
            <person name="Andersen M.R."/>
            <person name="Baker S.E."/>
        </authorList>
    </citation>
    <scope>NUCLEOTIDE SEQUENCE [LARGE SCALE GENOMIC DNA]</scope>
    <source>
        <strain evidence="2 3">JOP 1030-1</strain>
    </source>
</reference>
<accession>A0A318ZFH0</accession>
<feature type="region of interest" description="Disordered" evidence="1">
    <location>
        <begin position="1"/>
        <end position="70"/>
    </location>
</feature>
<evidence type="ECO:0000313" key="3">
    <source>
        <dbReference type="Proteomes" id="UP000248349"/>
    </source>
</evidence>
<sequence length="186" mass="20410">MGLPFDPVRDCLRTNDVAHGEDTNKPQMSISEDAERAAQQPEQDDSMRPEDLAPVETATNLPVEPPFLIASSAHSEYEQYEVGTDTDSDSYFDAETGLEVDTDVSNDAEVEVSELDITEMVTDTDSEGESDVEALVTDDIEDSFVLVEWPEDAVFEVLEISVLSTADVPACLCGYHVCDLCRQGNH</sequence>
<evidence type="ECO:0000313" key="2">
    <source>
        <dbReference type="EMBL" id="PYH46291.1"/>
    </source>
</evidence>
<organism evidence="2 3">
    <name type="scientific">Aspergillus saccharolyticus JOP 1030-1</name>
    <dbReference type="NCBI Taxonomy" id="1450539"/>
    <lineage>
        <taxon>Eukaryota</taxon>
        <taxon>Fungi</taxon>
        <taxon>Dikarya</taxon>
        <taxon>Ascomycota</taxon>
        <taxon>Pezizomycotina</taxon>
        <taxon>Eurotiomycetes</taxon>
        <taxon>Eurotiomycetidae</taxon>
        <taxon>Eurotiales</taxon>
        <taxon>Aspergillaceae</taxon>
        <taxon>Aspergillus</taxon>
        <taxon>Aspergillus subgen. Circumdati</taxon>
    </lineage>
</organism>
<keyword evidence="3" id="KW-1185">Reference proteome</keyword>
<dbReference type="Proteomes" id="UP000248349">
    <property type="component" value="Unassembled WGS sequence"/>
</dbReference>
<evidence type="ECO:0000256" key="1">
    <source>
        <dbReference type="SAM" id="MobiDB-lite"/>
    </source>
</evidence>
<proteinExistence type="predicted"/>
<dbReference type="GeneID" id="37079282"/>
<protein>
    <submittedName>
        <fullName evidence="2">Uncharacterized protein</fullName>
    </submittedName>
</protein>